<evidence type="ECO:0000256" key="5">
    <source>
        <dbReference type="ARBA" id="ARBA00022729"/>
    </source>
</evidence>
<evidence type="ECO:0000256" key="2">
    <source>
        <dbReference type="ARBA" id="ARBA00008163"/>
    </source>
</evidence>
<keyword evidence="7" id="KW-0998">Cell outer membrane</keyword>
<proteinExistence type="inferred from homology"/>
<accession>A0ABM5XSX0</accession>
<evidence type="ECO:0000256" key="4">
    <source>
        <dbReference type="ARBA" id="ARBA00022692"/>
    </source>
</evidence>
<keyword evidence="6" id="KW-0472">Membrane</keyword>
<evidence type="ECO:0000313" key="9">
    <source>
        <dbReference type="EMBL" id="AMF96235.1"/>
    </source>
</evidence>
<dbReference type="RefSeq" id="WP_061064939.1">
    <property type="nucleotide sequence ID" value="NZ_CP014038.2"/>
</dbReference>
<feature type="chain" id="PRO_5045705363" description="Long-chain fatty acid transporter" evidence="8">
    <location>
        <begin position="25"/>
        <end position="425"/>
    </location>
</feature>
<evidence type="ECO:0000313" key="10">
    <source>
        <dbReference type="Proteomes" id="UP000067422"/>
    </source>
</evidence>
<dbReference type="EMBL" id="CP014038">
    <property type="protein sequence ID" value="AMF96235.1"/>
    <property type="molecule type" value="Genomic_DNA"/>
</dbReference>
<protein>
    <recommendedName>
        <fullName evidence="11">Long-chain fatty acid transporter</fullName>
    </recommendedName>
</protein>
<comment type="similarity">
    <text evidence="2">Belongs to the OmpP1/FadL family.</text>
</comment>
<dbReference type="PANTHER" id="PTHR35093">
    <property type="entry name" value="OUTER MEMBRANE PROTEIN NMB0088-RELATED"/>
    <property type="match status" value="1"/>
</dbReference>
<keyword evidence="10" id="KW-1185">Reference proteome</keyword>
<evidence type="ECO:0000256" key="3">
    <source>
        <dbReference type="ARBA" id="ARBA00022452"/>
    </source>
</evidence>
<dbReference type="InterPro" id="IPR005017">
    <property type="entry name" value="OMPP1/FadL/TodX"/>
</dbReference>
<name>A0ABM5XSX0_VIBHA</name>
<organism evidence="9 10">
    <name type="scientific">Vibrio harveyi</name>
    <name type="common">Beneckea harveyi</name>
    <dbReference type="NCBI Taxonomy" id="669"/>
    <lineage>
        <taxon>Bacteria</taxon>
        <taxon>Pseudomonadati</taxon>
        <taxon>Pseudomonadota</taxon>
        <taxon>Gammaproteobacteria</taxon>
        <taxon>Vibrionales</taxon>
        <taxon>Vibrionaceae</taxon>
        <taxon>Vibrio</taxon>
    </lineage>
</organism>
<dbReference type="SUPFAM" id="SSF56935">
    <property type="entry name" value="Porins"/>
    <property type="match status" value="1"/>
</dbReference>
<evidence type="ECO:0000256" key="6">
    <source>
        <dbReference type="ARBA" id="ARBA00023136"/>
    </source>
</evidence>
<dbReference type="Pfam" id="PF03349">
    <property type="entry name" value="Toluene_X"/>
    <property type="match status" value="1"/>
</dbReference>
<reference evidence="9" key="1">
    <citation type="submission" date="2018-01" db="EMBL/GenBank/DDBJ databases">
        <title>FDA dAtabase for Regulatory Grade micrObial Sequences (FDA-ARGOS): Supporting development and validation of Infectious Disease Dx tests.</title>
        <authorList>
            <person name="Hoffmann M."/>
            <person name="Allard M."/>
            <person name="Evans P."/>
            <person name="Brown E."/>
            <person name="Tallon L."/>
            <person name="Sadzewicz L."/>
            <person name="Sengamalay N."/>
            <person name="Ott S."/>
            <person name="Godinez A."/>
            <person name="Nagaraj S."/>
            <person name="Vyas G."/>
            <person name="Aluvathingal J."/>
            <person name="Nadendla S."/>
            <person name="Geyer C."/>
            <person name="Sichtig H."/>
        </authorList>
    </citation>
    <scope>NUCLEOTIDE SEQUENCE</scope>
    <source>
        <strain evidence="9">FDAARGOS_107</strain>
    </source>
</reference>
<gene>
    <name evidence="9" type="ORF">AL538_00105</name>
</gene>
<dbReference type="Proteomes" id="UP000067422">
    <property type="component" value="Chromosome 1"/>
</dbReference>
<evidence type="ECO:0008006" key="11">
    <source>
        <dbReference type="Google" id="ProtNLM"/>
    </source>
</evidence>
<dbReference type="Gene3D" id="2.40.160.60">
    <property type="entry name" value="Outer membrane protein transport protein (OMPP1/FadL/TodX)"/>
    <property type="match status" value="1"/>
</dbReference>
<keyword evidence="4" id="KW-0812">Transmembrane</keyword>
<evidence type="ECO:0000256" key="8">
    <source>
        <dbReference type="SAM" id="SignalP"/>
    </source>
</evidence>
<evidence type="ECO:0000256" key="7">
    <source>
        <dbReference type="ARBA" id="ARBA00023237"/>
    </source>
</evidence>
<comment type="subcellular location">
    <subcellularLocation>
        <location evidence="1">Cell outer membrane</location>
        <topology evidence="1">Multi-pass membrane protein</topology>
    </subcellularLocation>
</comment>
<dbReference type="PANTHER" id="PTHR35093:SF8">
    <property type="entry name" value="OUTER MEMBRANE PROTEIN NMB0088-RELATED"/>
    <property type="match status" value="1"/>
</dbReference>
<keyword evidence="3" id="KW-1134">Transmembrane beta strand</keyword>
<evidence type="ECO:0000256" key="1">
    <source>
        <dbReference type="ARBA" id="ARBA00004571"/>
    </source>
</evidence>
<feature type="signal peptide" evidence="8">
    <location>
        <begin position="1"/>
        <end position="24"/>
    </location>
</feature>
<sequence length="425" mass="45650">MKLNKVSKCLVVALVGGVSANAIASGYMFSELGELSTSTAGAGAAAIAEGAETAFSNPAGMTRLKGKHIATNLGLLNLNGTYYDMGTENLGGLNNYAKQSSFKKLLPIGSFYFTDEITDKVAIGLAMGGTGGSGFKYGNGFAGSVMAQDGLLLTAQLNPSVAYKVNQNFSLGLGLSAEFAYIDQTLNSSSLDNGEKLIDGELVADDISFGWNIGAMYDYNEKNRIGFTYRSQIDHELDGDLTLAVDKSVPHADKLNESIPAKVKITMPAQAKLSGYHVVENDIALLWTIGWQNLSAVKQTDVIVHGNNSPVIRKWKDTYSAALGGHFSINKSLRFELGYSYETSPQDNPAYISVDVPTGPISKYSTGFTWFIDRDTKAQFYYEYLDGGSVRTKASDNLTGGELTKLNGVYDVNVHFVGAVINYSF</sequence>
<keyword evidence="5 8" id="KW-0732">Signal</keyword>